<dbReference type="InterPro" id="IPR008271">
    <property type="entry name" value="Ser/Thr_kinase_AS"/>
</dbReference>
<evidence type="ECO:0000313" key="3">
    <source>
        <dbReference type="Proteomes" id="UP000078200"/>
    </source>
</evidence>
<reference evidence="2" key="1">
    <citation type="submission" date="2020-05" db="UniProtKB">
        <authorList>
            <consortium name="EnsemblMetazoa"/>
        </authorList>
    </citation>
    <scope>IDENTIFICATION</scope>
    <source>
        <strain evidence="2">TTRI</strain>
    </source>
</reference>
<name>A0A1A9UWU1_GLOAU</name>
<evidence type="ECO:0000259" key="1">
    <source>
        <dbReference type="PROSITE" id="PS50011"/>
    </source>
</evidence>
<evidence type="ECO:0000313" key="2">
    <source>
        <dbReference type="EnsemblMetazoa" id="GAUT018420-PA"/>
    </source>
</evidence>
<dbReference type="PANTHER" id="PTHR46821:SF7">
    <property type="entry name" value="PROTEIN KINASE SUPERFAMILY PROTEIN"/>
    <property type="match status" value="1"/>
</dbReference>
<organism evidence="2 3">
    <name type="scientific">Glossina austeni</name>
    <name type="common">Savannah tsetse fly</name>
    <dbReference type="NCBI Taxonomy" id="7395"/>
    <lineage>
        <taxon>Eukaryota</taxon>
        <taxon>Metazoa</taxon>
        <taxon>Ecdysozoa</taxon>
        <taxon>Arthropoda</taxon>
        <taxon>Hexapoda</taxon>
        <taxon>Insecta</taxon>
        <taxon>Pterygota</taxon>
        <taxon>Neoptera</taxon>
        <taxon>Endopterygota</taxon>
        <taxon>Diptera</taxon>
        <taxon>Brachycera</taxon>
        <taxon>Muscomorpha</taxon>
        <taxon>Hippoboscoidea</taxon>
        <taxon>Glossinidae</taxon>
        <taxon>Glossina</taxon>
    </lineage>
</organism>
<dbReference type="EnsemblMetazoa" id="GAUT018420-RA">
    <property type="protein sequence ID" value="GAUT018420-PA"/>
    <property type="gene ID" value="GAUT018420"/>
</dbReference>
<protein>
    <recommendedName>
        <fullName evidence="1">Protein kinase domain-containing protein</fullName>
    </recommendedName>
</protein>
<dbReference type="InterPro" id="IPR011009">
    <property type="entry name" value="Kinase-like_dom_sf"/>
</dbReference>
<dbReference type="Pfam" id="PF00069">
    <property type="entry name" value="Pkinase"/>
    <property type="match status" value="1"/>
</dbReference>
<keyword evidence="3" id="KW-1185">Reference proteome</keyword>
<accession>A0A1A9UWU1</accession>
<dbReference type="STRING" id="7395.A0A1A9UWU1"/>
<dbReference type="InterPro" id="IPR044576">
    <property type="entry name" value="At4g25390-like"/>
</dbReference>
<sequence length="224" mass="25903">MSFKGINFLHTFRNKPLIHGDIKPANVLLDQCLQPKIGDFGLAREGPNDINSAVEVTQEYIQFRCRATGGIYRVPLLPGREEMRKRSIELSLKCIAKSSQDRPERRFKNHLQLSQAPFEIFFSMLQIPHNPAFLHFCYNKRDVIIILTVRSNKEHVHSDVHHVAISRPRYLLIIYGNPYLLFVDLLWRTFKRYKAKYCVGNDDLPAALSDPTKLAEGTVRNQDN</sequence>
<dbReference type="PROSITE" id="PS50011">
    <property type="entry name" value="PROTEIN_KINASE_DOM"/>
    <property type="match status" value="1"/>
</dbReference>
<feature type="domain" description="Protein kinase" evidence="1">
    <location>
        <begin position="1"/>
        <end position="180"/>
    </location>
</feature>
<dbReference type="SUPFAM" id="SSF56112">
    <property type="entry name" value="Protein kinase-like (PK-like)"/>
    <property type="match status" value="1"/>
</dbReference>
<dbReference type="GO" id="GO:0005524">
    <property type="term" value="F:ATP binding"/>
    <property type="evidence" value="ECO:0007669"/>
    <property type="project" value="InterPro"/>
</dbReference>
<dbReference type="PROSITE" id="PS00108">
    <property type="entry name" value="PROTEIN_KINASE_ST"/>
    <property type="match status" value="1"/>
</dbReference>
<dbReference type="PANTHER" id="PTHR46821">
    <property type="entry name" value="OS07G0586332 PROTEIN"/>
    <property type="match status" value="1"/>
</dbReference>
<dbReference type="VEuPathDB" id="VectorBase:GAUT018420"/>
<dbReference type="Gene3D" id="1.10.510.10">
    <property type="entry name" value="Transferase(Phosphotransferase) domain 1"/>
    <property type="match status" value="1"/>
</dbReference>
<dbReference type="InterPro" id="IPR000719">
    <property type="entry name" value="Prot_kinase_dom"/>
</dbReference>
<dbReference type="AlphaFoldDB" id="A0A1A9UWU1"/>
<dbReference type="GO" id="GO:0004672">
    <property type="term" value="F:protein kinase activity"/>
    <property type="evidence" value="ECO:0007669"/>
    <property type="project" value="InterPro"/>
</dbReference>
<dbReference type="Gene3D" id="3.40.50.300">
    <property type="entry name" value="P-loop containing nucleotide triphosphate hydrolases"/>
    <property type="match status" value="1"/>
</dbReference>
<dbReference type="InterPro" id="IPR027417">
    <property type="entry name" value="P-loop_NTPase"/>
</dbReference>
<proteinExistence type="predicted"/>
<dbReference type="Proteomes" id="UP000078200">
    <property type="component" value="Unassembled WGS sequence"/>
</dbReference>